<evidence type="ECO:0000256" key="2">
    <source>
        <dbReference type="SAM" id="Coils"/>
    </source>
</evidence>
<dbReference type="InterPro" id="IPR052016">
    <property type="entry name" value="Bact_Sigma-Reg"/>
</dbReference>
<keyword evidence="2" id="KW-0175">Coiled coil</keyword>
<sequence length="478" mass="51697">MSEKVSETSGGEQHTAGTRARVPASRRAAHGPRSTHRSLPELEDALRLLAQEWRLPVELRGRLTQSVAALAGPPLREGRSVTLAARRGARELTVELRPAAVAPDETPALPPEAAGRGARWRLTRPCEEDAQEEDAHGEGPQEEGRREGDTREKGAREDGPRRKSPREEDADDKVPHAGDSPAGGAAAGSARELLAEELREARARIAELTDDRQRLTQELAETNSGVLALYVQLEERDEQLRRAHGQMLRELEDALRPPPVAVPGLEMAIHYAPADTDAPTGGDLYDWFRLPDGTVHITVVDALGHGVTSTRSALNVTHAVRTLALEGHPLGQIVARTDEILLPFDRELMATVQLVRIDPVTGVVRIANGSHPPALVARAGGATEYLEVRGRGIGYPLPGSERVREDALGPGDLLVLYTDGLTESRRDPRDGERRLALAAARHRGLPTEEVPGALAAEMHTVILHPDDTLALTVRRTGA</sequence>
<organism evidence="5 6">
    <name type="scientific">Streptomyces evansiae</name>
    <dbReference type="NCBI Taxonomy" id="3075535"/>
    <lineage>
        <taxon>Bacteria</taxon>
        <taxon>Bacillati</taxon>
        <taxon>Actinomycetota</taxon>
        <taxon>Actinomycetes</taxon>
        <taxon>Kitasatosporales</taxon>
        <taxon>Streptomycetaceae</taxon>
        <taxon>Streptomyces</taxon>
    </lineage>
</organism>
<evidence type="ECO:0000313" key="6">
    <source>
        <dbReference type="Proteomes" id="UP001183607"/>
    </source>
</evidence>
<keyword evidence="1" id="KW-0378">Hydrolase</keyword>
<evidence type="ECO:0000259" key="4">
    <source>
        <dbReference type="SMART" id="SM00331"/>
    </source>
</evidence>
<dbReference type="RefSeq" id="WP_311676897.1">
    <property type="nucleotide sequence ID" value="NZ_JAVRER010000010.1"/>
</dbReference>
<dbReference type="Proteomes" id="UP001183607">
    <property type="component" value="Unassembled WGS sequence"/>
</dbReference>
<feature type="compositionally biased region" description="Basic residues" evidence="3">
    <location>
        <begin position="27"/>
        <end position="36"/>
    </location>
</feature>
<comment type="caution">
    <text evidence="5">The sequence shown here is derived from an EMBL/GenBank/DDBJ whole genome shotgun (WGS) entry which is preliminary data.</text>
</comment>
<dbReference type="InterPro" id="IPR001932">
    <property type="entry name" value="PPM-type_phosphatase-like_dom"/>
</dbReference>
<feature type="compositionally biased region" description="Polar residues" evidence="3">
    <location>
        <begin position="7"/>
        <end position="16"/>
    </location>
</feature>
<dbReference type="Pfam" id="PF07228">
    <property type="entry name" value="SpoIIE"/>
    <property type="match status" value="1"/>
</dbReference>
<dbReference type="InterPro" id="IPR036457">
    <property type="entry name" value="PPM-type-like_dom_sf"/>
</dbReference>
<dbReference type="Gene3D" id="3.60.40.10">
    <property type="entry name" value="PPM-type phosphatase domain"/>
    <property type="match status" value="1"/>
</dbReference>
<proteinExistence type="predicted"/>
<protein>
    <submittedName>
        <fullName evidence="5">SpoIIE family protein phosphatase</fullName>
    </submittedName>
</protein>
<feature type="region of interest" description="Disordered" evidence="3">
    <location>
        <begin position="1"/>
        <end position="39"/>
    </location>
</feature>
<dbReference type="SMART" id="SM00331">
    <property type="entry name" value="PP2C_SIG"/>
    <property type="match status" value="1"/>
</dbReference>
<feature type="coiled-coil region" evidence="2">
    <location>
        <begin position="191"/>
        <end position="225"/>
    </location>
</feature>
<feature type="region of interest" description="Disordered" evidence="3">
    <location>
        <begin position="97"/>
        <end position="190"/>
    </location>
</feature>
<dbReference type="PANTHER" id="PTHR43156">
    <property type="entry name" value="STAGE II SPORULATION PROTEIN E-RELATED"/>
    <property type="match status" value="1"/>
</dbReference>
<feature type="domain" description="PPM-type phosphatase" evidence="4">
    <location>
        <begin position="262"/>
        <end position="475"/>
    </location>
</feature>
<evidence type="ECO:0000313" key="5">
    <source>
        <dbReference type="EMBL" id="MDT0415725.1"/>
    </source>
</evidence>
<name>A0ABD5E608_9ACTN</name>
<evidence type="ECO:0000256" key="3">
    <source>
        <dbReference type="SAM" id="MobiDB-lite"/>
    </source>
</evidence>
<reference evidence="6" key="1">
    <citation type="submission" date="2023-07" db="EMBL/GenBank/DDBJ databases">
        <title>30 novel species of actinomycetes from the DSMZ collection.</title>
        <authorList>
            <person name="Nouioui I."/>
        </authorList>
    </citation>
    <scope>NUCLEOTIDE SEQUENCE [LARGE SCALE GENOMIC DNA]</scope>
    <source>
        <strain evidence="6">DSM 41982</strain>
    </source>
</reference>
<evidence type="ECO:0000256" key="1">
    <source>
        <dbReference type="ARBA" id="ARBA00022801"/>
    </source>
</evidence>
<gene>
    <name evidence="5" type="ORF">RM574_09510</name>
</gene>
<feature type="compositionally biased region" description="Basic and acidic residues" evidence="3">
    <location>
        <begin position="133"/>
        <end position="176"/>
    </location>
</feature>
<dbReference type="PANTHER" id="PTHR43156:SF2">
    <property type="entry name" value="STAGE II SPORULATION PROTEIN E"/>
    <property type="match status" value="1"/>
</dbReference>
<dbReference type="AlphaFoldDB" id="A0ABD5E608"/>
<dbReference type="EMBL" id="JAVRER010000010">
    <property type="protein sequence ID" value="MDT0415725.1"/>
    <property type="molecule type" value="Genomic_DNA"/>
</dbReference>
<accession>A0ABD5E608</accession>
<dbReference type="GO" id="GO:0016787">
    <property type="term" value="F:hydrolase activity"/>
    <property type="evidence" value="ECO:0007669"/>
    <property type="project" value="UniProtKB-KW"/>
</dbReference>